<evidence type="ECO:0000256" key="3">
    <source>
        <dbReference type="ARBA" id="ARBA00022737"/>
    </source>
</evidence>
<keyword evidence="3" id="KW-0677">Repeat</keyword>
<sequence>MAVMLYLRSEPPIKNEEEEEDNCEPQLRNMAAVVQEVLTSTHVEKTNKKKPPKRYWEETENTDQKRTEEEQGAAGQDQNKSREKKNNGGGKKRNDESLEKQDPFPGEAPIPHKRLQKFRRGEKYEVPKEARPDLKEAITFSEAMSELAQKQAARYDLLLPEDAGFLEGDEDEDTNTISQDDIAAAVDITSGSKYFNLHLSQFGPYRLDYSRTGRHLLVGGKKGHVACIDWQSKDLMCEMNVMETVNDVKWLHTEAMFAVAQKKWLYIYDSKGLELHCLKKFNDVLRMQFLPYHFLLATASATGFLQYLDVSVGREVKAICTKMGRLDVMCQNPYNAVIHLGHPNGTVSLWSPNQKEPLVKMLCHRGAVRSLTVDKTGTYMVTSGLDRKLKVYDIRAFKPLHSCFLPAGASCLSLSQRGLLSAATGDIVQVYQNILGSSPVFKPYMAHRLRGQIWGLAYCPFEDVLGIGHGEGFTSMIVPGAGEPNFDALDANPYRSSKQKQEWEVKALLEKVQPELIGLDPGQLSKVDQATFEQRHKRRVEELGFDPLAKEKFKPKNKQKGRSSAGAVEKRKRKVANEDQRDEIQQSIQERTEREKELKVKSKEKKTLENKSTLDRFRK</sequence>
<dbReference type="Proteomes" id="UP000830375">
    <property type="component" value="Unassembled WGS sequence"/>
</dbReference>
<reference evidence="8 9" key="1">
    <citation type="submission" date="2022-01" db="EMBL/GenBank/DDBJ databases">
        <title>A high-quality chromosome-level genome assembly of rohu carp, Labeo rohita.</title>
        <authorList>
            <person name="Arick M.A. II"/>
            <person name="Hsu C.-Y."/>
            <person name="Magbanua Z."/>
            <person name="Pechanova O."/>
            <person name="Grover C."/>
            <person name="Miller E."/>
            <person name="Thrash A."/>
            <person name="Ezzel L."/>
            <person name="Alam S."/>
            <person name="Benzie J."/>
            <person name="Hamilton M."/>
            <person name="Karsi A."/>
            <person name="Lawrence M.L."/>
            <person name="Peterson D.G."/>
        </authorList>
    </citation>
    <scope>NUCLEOTIDE SEQUENCE [LARGE SCALE GENOMIC DNA]</scope>
    <source>
        <strain evidence="9">BAU-BD-2019</strain>
        <tissue evidence="8">Blood</tissue>
    </source>
</reference>
<feature type="compositionally biased region" description="Basic and acidic residues" evidence="6">
    <location>
        <begin position="54"/>
        <end position="69"/>
    </location>
</feature>
<protein>
    <submittedName>
        <fullName evidence="8">WD repeat-containing protein 46</fullName>
    </submittedName>
</protein>
<keyword evidence="2 5" id="KW-0853">WD repeat</keyword>
<evidence type="ECO:0000256" key="4">
    <source>
        <dbReference type="ARBA" id="ARBA00023242"/>
    </source>
</evidence>
<dbReference type="InterPro" id="IPR001680">
    <property type="entry name" value="WD40_rpt"/>
</dbReference>
<feature type="compositionally biased region" description="Basic and acidic residues" evidence="6">
    <location>
        <begin position="575"/>
        <end position="619"/>
    </location>
</feature>
<feature type="compositionally biased region" description="Basic and acidic residues" evidence="6">
    <location>
        <begin position="79"/>
        <end position="102"/>
    </location>
</feature>
<evidence type="ECO:0000256" key="6">
    <source>
        <dbReference type="SAM" id="MobiDB-lite"/>
    </source>
</evidence>
<comment type="caution">
    <text evidence="8">The sequence shown here is derived from an EMBL/GenBank/DDBJ whole genome shotgun (WGS) entry which is preliminary data.</text>
</comment>
<dbReference type="SUPFAM" id="SSF50978">
    <property type="entry name" value="WD40 repeat-like"/>
    <property type="match status" value="1"/>
</dbReference>
<feature type="compositionally biased region" description="Basic and acidic residues" evidence="6">
    <location>
        <begin position="119"/>
        <end position="128"/>
    </location>
</feature>
<organism evidence="8 9">
    <name type="scientific">Labeo rohita</name>
    <name type="common">Indian major carp</name>
    <name type="synonym">Cyprinus rohita</name>
    <dbReference type="NCBI Taxonomy" id="84645"/>
    <lineage>
        <taxon>Eukaryota</taxon>
        <taxon>Metazoa</taxon>
        <taxon>Chordata</taxon>
        <taxon>Craniata</taxon>
        <taxon>Vertebrata</taxon>
        <taxon>Euteleostomi</taxon>
        <taxon>Actinopterygii</taxon>
        <taxon>Neopterygii</taxon>
        <taxon>Teleostei</taxon>
        <taxon>Ostariophysi</taxon>
        <taxon>Cypriniformes</taxon>
        <taxon>Cyprinidae</taxon>
        <taxon>Labeoninae</taxon>
        <taxon>Labeonini</taxon>
        <taxon>Labeo</taxon>
    </lineage>
</organism>
<dbReference type="EMBL" id="JACTAM010001280">
    <property type="protein sequence ID" value="KAI2646484.1"/>
    <property type="molecule type" value="Genomic_DNA"/>
</dbReference>
<keyword evidence="9" id="KW-1185">Reference proteome</keyword>
<evidence type="ECO:0000313" key="8">
    <source>
        <dbReference type="EMBL" id="KAI2646484.1"/>
    </source>
</evidence>
<dbReference type="InterPro" id="IPR036322">
    <property type="entry name" value="WD40_repeat_dom_sf"/>
</dbReference>
<proteinExistence type="predicted"/>
<dbReference type="PANTHER" id="PTHR14085:SF3">
    <property type="entry name" value="WD REPEAT-CONTAINING PROTEIN 46"/>
    <property type="match status" value="1"/>
</dbReference>
<dbReference type="InterPro" id="IPR015943">
    <property type="entry name" value="WD40/YVTN_repeat-like_dom_sf"/>
</dbReference>
<feature type="repeat" description="WD" evidence="5">
    <location>
        <begin position="361"/>
        <end position="402"/>
    </location>
</feature>
<dbReference type="Pfam" id="PF08149">
    <property type="entry name" value="BING4CT"/>
    <property type="match status" value="1"/>
</dbReference>
<evidence type="ECO:0000256" key="1">
    <source>
        <dbReference type="ARBA" id="ARBA00004604"/>
    </source>
</evidence>
<comment type="subcellular location">
    <subcellularLocation>
        <location evidence="1">Nucleus</location>
        <location evidence="1">Nucleolus</location>
    </subcellularLocation>
</comment>
<accession>A0ABQ8L817</accession>
<dbReference type="PROSITE" id="PS50082">
    <property type="entry name" value="WD_REPEATS_2"/>
    <property type="match status" value="1"/>
</dbReference>
<evidence type="ECO:0000256" key="2">
    <source>
        <dbReference type="ARBA" id="ARBA00022574"/>
    </source>
</evidence>
<evidence type="ECO:0000256" key="5">
    <source>
        <dbReference type="PROSITE-ProRule" id="PRU00221"/>
    </source>
</evidence>
<dbReference type="SMART" id="SM00320">
    <property type="entry name" value="WD40"/>
    <property type="match status" value="3"/>
</dbReference>
<dbReference type="InterPro" id="IPR040315">
    <property type="entry name" value="WDR46/Utp7"/>
</dbReference>
<evidence type="ECO:0000259" key="7">
    <source>
        <dbReference type="SMART" id="SM01033"/>
    </source>
</evidence>
<dbReference type="InterPro" id="IPR012952">
    <property type="entry name" value="BING4_C_dom"/>
</dbReference>
<dbReference type="Gene3D" id="2.130.10.10">
    <property type="entry name" value="YVTN repeat-like/Quinoprotein amine dehydrogenase"/>
    <property type="match status" value="2"/>
</dbReference>
<gene>
    <name evidence="8" type="ORF">H4Q32_028075</name>
</gene>
<name>A0ABQ8L817_LABRO</name>
<feature type="region of interest" description="Disordered" evidence="6">
    <location>
        <begin position="1"/>
        <end position="128"/>
    </location>
</feature>
<evidence type="ECO:0000313" key="9">
    <source>
        <dbReference type="Proteomes" id="UP000830375"/>
    </source>
</evidence>
<feature type="region of interest" description="Disordered" evidence="6">
    <location>
        <begin position="552"/>
        <end position="619"/>
    </location>
</feature>
<dbReference type="Pfam" id="PF00400">
    <property type="entry name" value="WD40"/>
    <property type="match status" value="1"/>
</dbReference>
<feature type="domain" description="BING4 C-terminal" evidence="7">
    <location>
        <begin position="443"/>
        <end position="521"/>
    </location>
</feature>
<dbReference type="SMART" id="SM01033">
    <property type="entry name" value="BING4CT"/>
    <property type="match status" value="1"/>
</dbReference>
<keyword evidence="4" id="KW-0539">Nucleus</keyword>
<dbReference type="PANTHER" id="PTHR14085">
    <property type="entry name" value="WD-REPEAT PROTEIN BING4"/>
    <property type="match status" value="1"/>
</dbReference>